<feature type="compositionally biased region" description="Basic and acidic residues" evidence="2">
    <location>
        <begin position="415"/>
        <end position="429"/>
    </location>
</feature>
<comment type="similarity">
    <text evidence="1">Belongs to the KRI1 family.</text>
</comment>
<feature type="compositionally biased region" description="Acidic residues" evidence="2">
    <location>
        <begin position="93"/>
        <end position="110"/>
    </location>
</feature>
<feature type="compositionally biased region" description="Acidic residues" evidence="2">
    <location>
        <begin position="147"/>
        <end position="162"/>
    </location>
</feature>
<dbReference type="Proteomes" id="UP000693970">
    <property type="component" value="Unassembled WGS sequence"/>
</dbReference>
<feature type="region of interest" description="Disordered" evidence="2">
    <location>
        <begin position="635"/>
        <end position="802"/>
    </location>
</feature>
<feature type="domain" description="Kri1-like C-terminal" evidence="3">
    <location>
        <begin position="575"/>
        <end position="655"/>
    </location>
</feature>
<protein>
    <submittedName>
        <fullName evidence="4">KRI1-like family protein</fullName>
    </submittedName>
</protein>
<feature type="compositionally biased region" description="Basic and acidic residues" evidence="2">
    <location>
        <begin position="279"/>
        <end position="312"/>
    </location>
</feature>
<feature type="compositionally biased region" description="Polar residues" evidence="2">
    <location>
        <begin position="54"/>
        <end position="63"/>
    </location>
</feature>
<dbReference type="OrthoDB" id="10252032at2759"/>
<feature type="compositionally biased region" description="Acidic residues" evidence="2">
    <location>
        <begin position="548"/>
        <end position="558"/>
    </location>
</feature>
<feature type="compositionally biased region" description="Low complexity" evidence="2">
    <location>
        <begin position="34"/>
        <end position="50"/>
    </location>
</feature>
<accession>A0A9K3LGM5</accession>
<evidence type="ECO:0000313" key="5">
    <source>
        <dbReference type="Proteomes" id="UP000693970"/>
    </source>
</evidence>
<feature type="region of interest" description="Disordered" evidence="2">
    <location>
        <begin position="331"/>
        <end position="361"/>
    </location>
</feature>
<evidence type="ECO:0000259" key="3">
    <source>
        <dbReference type="Pfam" id="PF12936"/>
    </source>
</evidence>
<dbReference type="InterPro" id="IPR018034">
    <property type="entry name" value="Kri1"/>
</dbReference>
<organism evidence="4 5">
    <name type="scientific">Nitzschia inconspicua</name>
    <dbReference type="NCBI Taxonomy" id="303405"/>
    <lineage>
        <taxon>Eukaryota</taxon>
        <taxon>Sar</taxon>
        <taxon>Stramenopiles</taxon>
        <taxon>Ochrophyta</taxon>
        <taxon>Bacillariophyta</taxon>
        <taxon>Bacillariophyceae</taxon>
        <taxon>Bacillariophycidae</taxon>
        <taxon>Bacillariales</taxon>
        <taxon>Bacillariaceae</taxon>
        <taxon>Nitzschia</taxon>
    </lineage>
</organism>
<dbReference type="GO" id="GO:0000447">
    <property type="term" value="P:endonucleolytic cleavage in ITS1 to separate SSU-rRNA from 5.8S rRNA and LSU-rRNA from tricistronic rRNA transcript (SSU-rRNA, 5.8S rRNA, LSU-rRNA)"/>
    <property type="evidence" value="ECO:0007669"/>
    <property type="project" value="TreeGrafter"/>
</dbReference>
<reference evidence="4" key="1">
    <citation type="journal article" date="2021" name="Sci. Rep.">
        <title>Diploid genomic architecture of Nitzschia inconspicua, an elite biomass production diatom.</title>
        <authorList>
            <person name="Oliver A."/>
            <person name="Podell S."/>
            <person name="Pinowska A."/>
            <person name="Traller J.C."/>
            <person name="Smith S.R."/>
            <person name="McClure R."/>
            <person name="Beliaev A."/>
            <person name="Bohutskyi P."/>
            <person name="Hill E.A."/>
            <person name="Rabines A."/>
            <person name="Zheng H."/>
            <person name="Allen L.Z."/>
            <person name="Kuo A."/>
            <person name="Grigoriev I.V."/>
            <person name="Allen A.E."/>
            <person name="Hazlebeck D."/>
            <person name="Allen E.E."/>
        </authorList>
    </citation>
    <scope>NUCLEOTIDE SEQUENCE</scope>
    <source>
        <strain evidence="4">Hildebrandi</strain>
    </source>
</reference>
<feature type="region of interest" description="Disordered" evidence="2">
    <location>
        <begin position="507"/>
        <end position="564"/>
    </location>
</feature>
<dbReference type="Pfam" id="PF12936">
    <property type="entry name" value="Kri1_C"/>
    <property type="match status" value="1"/>
</dbReference>
<feature type="compositionally biased region" description="Basic and acidic residues" evidence="2">
    <location>
        <begin position="72"/>
        <end position="81"/>
    </location>
</feature>
<keyword evidence="5" id="KW-1185">Reference proteome</keyword>
<feature type="region of interest" description="Disordered" evidence="2">
    <location>
        <begin position="1"/>
        <end position="117"/>
    </location>
</feature>
<comment type="caution">
    <text evidence="4">The sequence shown here is derived from an EMBL/GenBank/DDBJ whole genome shotgun (WGS) entry which is preliminary data.</text>
</comment>
<gene>
    <name evidence="4" type="ORF">IV203_036759</name>
</gene>
<dbReference type="AlphaFoldDB" id="A0A9K3LGM5"/>
<feature type="compositionally biased region" description="Acidic residues" evidence="2">
    <location>
        <begin position="530"/>
        <end position="540"/>
    </location>
</feature>
<evidence type="ECO:0000256" key="2">
    <source>
        <dbReference type="SAM" id="MobiDB-lite"/>
    </source>
</evidence>
<dbReference type="GO" id="GO:0030686">
    <property type="term" value="C:90S preribosome"/>
    <property type="evidence" value="ECO:0007669"/>
    <property type="project" value="TreeGrafter"/>
</dbReference>
<reference evidence="4" key="2">
    <citation type="submission" date="2021-04" db="EMBL/GenBank/DDBJ databases">
        <authorList>
            <person name="Podell S."/>
        </authorList>
    </citation>
    <scope>NUCLEOTIDE SEQUENCE</scope>
    <source>
        <strain evidence="4">Hildebrandi</strain>
    </source>
</reference>
<dbReference type="GO" id="GO:0005730">
    <property type="term" value="C:nucleolus"/>
    <property type="evidence" value="ECO:0007669"/>
    <property type="project" value="TreeGrafter"/>
</dbReference>
<evidence type="ECO:0000313" key="4">
    <source>
        <dbReference type="EMBL" id="KAG7361658.1"/>
    </source>
</evidence>
<dbReference type="InterPro" id="IPR024626">
    <property type="entry name" value="Kri1-like_C"/>
</dbReference>
<feature type="compositionally biased region" description="Basic residues" evidence="2">
    <location>
        <begin position="686"/>
        <end position="697"/>
    </location>
</feature>
<feature type="compositionally biased region" description="Basic and acidic residues" evidence="2">
    <location>
        <begin position="220"/>
        <end position="242"/>
    </location>
</feature>
<feature type="compositionally biased region" description="Basic residues" evidence="2">
    <location>
        <begin position="787"/>
        <end position="800"/>
    </location>
</feature>
<proteinExistence type="inferred from homology"/>
<feature type="region of interest" description="Disordered" evidence="2">
    <location>
        <begin position="136"/>
        <end position="317"/>
    </location>
</feature>
<feature type="compositionally biased region" description="Basic and acidic residues" evidence="2">
    <location>
        <begin position="755"/>
        <end position="780"/>
    </location>
</feature>
<evidence type="ECO:0000256" key="1">
    <source>
        <dbReference type="ARBA" id="ARBA00007473"/>
    </source>
</evidence>
<sequence length="815" mass="92784">MTAPSSKKKNLFDDDDHNMKKKNDESSSTDDDSSASSSSTTSSSSTSSDDTNSKPNDSWNLTVNKKYATDYQNRKEREELRQIQQQRAAQGIDNDDDDDAESSSDEEEDEHGALLTPSVNVQFLKTIKALRQKSDIIYDPNQRFFDEDNNESDDDDDDDDNDEAKSSHKPKRFKDVIREQILEQMDSDDDEKQEKDKALSLATTTTANSRSKLAYNEQQDELRKAFLQESAKLDGDGHEKNNASKNQQDDDGWMVLKKKTTMTNKHGNNGKEAAAMELEVNKELKELEQVLSKQQKESKDRESTFQDPRGEIQDGEQFLYDFIKNKKWIDKNDDIENDSSSSEDSNDDNDEDSLDEIEKADEFESNYNFRFEQAAAETGASGAMLSVKTYARGQTMNTLRRDDTARKEKRKARNERKAAERKAKEEQLKRLKNAKKKELDEKLSQVKSVIGAAQEGDIDEVAIMKMLEGDYDPEQFEKAMQAAYGDDFYQKEDPEWKSDIDVRKSLNEDDDGEVLVGQDDVDGGMYDTYDGQDDEEEEVLGDAHGDDEAWNEDDDEYYDASQKEETELEKKLKAKMQEELYKLDYEDIVAGMPTRFKYREVEPNDYGLTTQEILFARDSTLKQFVSLKKMAPYNENGEFHVGSKKRRKFREQLKQDLEEEMAQEEKSKGITKVESTTVEEGEEGKKKKRRRLKKGKKNGSDNLQTLAPPEEAIPNTVTPAEHSALVGHKTNESSKKRRRKKSGTKGTAPPTEITDDPRKSPPTIRGEKEASTQHPSKLDLSEGVANKTKKKSKTGKKRKKLVDGVSKARLAAYGL</sequence>
<name>A0A9K3LGM5_9STRA</name>
<feature type="compositionally biased region" description="Acidic residues" evidence="2">
    <location>
        <begin position="344"/>
        <end position="355"/>
    </location>
</feature>
<dbReference type="Pfam" id="PF05178">
    <property type="entry name" value="Kri1"/>
    <property type="match status" value="1"/>
</dbReference>
<dbReference type="PANTHER" id="PTHR14490">
    <property type="entry name" value="ZINC FINGER, ZZ TYPE"/>
    <property type="match status" value="1"/>
</dbReference>
<dbReference type="EMBL" id="JAGRRH010000013">
    <property type="protein sequence ID" value="KAG7361658.1"/>
    <property type="molecule type" value="Genomic_DNA"/>
</dbReference>
<dbReference type="PANTHER" id="PTHR14490:SF5">
    <property type="entry name" value="PROTEIN KRI1 HOMOLOG"/>
    <property type="match status" value="1"/>
</dbReference>
<feature type="region of interest" description="Disordered" evidence="2">
    <location>
        <begin position="382"/>
        <end position="437"/>
    </location>
</feature>